<dbReference type="SMART" id="SM00421">
    <property type="entry name" value="HTH_LUXR"/>
    <property type="match status" value="1"/>
</dbReference>
<dbReference type="PANTHER" id="PTHR43214:SF41">
    <property type="entry name" value="NITRATE_NITRITE RESPONSE REGULATOR PROTEIN NARP"/>
    <property type="match status" value="1"/>
</dbReference>
<dbReference type="InterPro" id="IPR039420">
    <property type="entry name" value="WalR-like"/>
</dbReference>
<accession>A0ABQ5YV95</accession>
<evidence type="ECO:0000259" key="6">
    <source>
        <dbReference type="PROSITE" id="PS50110"/>
    </source>
</evidence>
<evidence type="ECO:0000313" key="8">
    <source>
        <dbReference type="Proteomes" id="UP001156664"/>
    </source>
</evidence>
<keyword evidence="4" id="KW-0597">Phosphoprotein</keyword>
<dbReference type="PRINTS" id="PR00038">
    <property type="entry name" value="HTHLUXR"/>
</dbReference>
<dbReference type="SUPFAM" id="SSF52172">
    <property type="entry name" value="CheY-like"/>
    <property type="match status" value="1"/>
</dbReference>
<dbReference type="Proteomes" id="UP001156664">
    <property type="component" value="Unassembled WGS sequence"/>
</dbReference>
<dbReference type="Gene3D" id="3.40.50.2300">
    <property type="match status" value="1"/>
</dbReference>
<keyword evidence="8" id="KW-1185">Reference proteome</keyword>
<keyword evidence="3" id="KW-0804">Transcription</keyword>
<sequence length="227" mass="25810">MERLNMSITNNLRVFIIDDHPILAMALRDIMNARYSDLDVKLFSRIGPALEHSKFEQPDLVLLDLGLPDMPPQKVLETALETFDYSRTLVLSGNEDILGDLAEANPETEFISKGITQDRVLSVLDSMVLKLRRNTWTEQIYPKENDGSGATVGQRMARITERQVSVLHRIAKGESNFEIAQNLGLSPETVKTHVRSILARLNARNRLEAAMLYRAWQEQRSDEVYSD</sequence>
<organism evidence="7 8">
    <name type="scientific">Limnobacter litoralis</name>
    <dbReference type="NCBI Taxonomy" id="481366"/>
    <lineage>
        <taxon>Bacteria</taxon>
        <taxon>Pseudomonadati</taxon>
        <taxon>Pseudomonadota</taxon>
        <taxon>Betaproteobacteria</taxon>
        <taxon>Burkholderiales</taxon>
        <taxon>Burkholderiaceae</taxon>
        <taxon>Limnobacter</taxon>
    </lineage>
</organism>
<dbReference type="EMBL" id="BSOJ01000015">
    <property type="protein sequence ID" value="GLR26387.1"/>
    <property type="molecule type" value="Genomic_DNA"/>
</dbReference>
<dbReference type="InterPro" id="IPR001789">
    <property type="entry name" value="Sig_transdc_resp-reg_receiver"/>
</dbReference>
<evidence type="ECO:0000313" key="7">
    <source>
        <dbReference type="EMBL" id="GLR26387.1"/>
    </source>
</evidence>
<dbReference type="CDD" id="cd06170">
    <property type="entry name" value="LuxR_C_like"/>
    <property type="match status" value="1"/>
</dbReference>
<evidence type="ECO:0000259" key="5">
    <source>
        <dbReference type="PROSITE" id="PS50043"/>
    </source>
</evidence>
<name>A0ABQ5YV95_9BURK</name>
<dbReference type="InterPro" id="IPR000792">
    <property type="entry name" value="Tscrpt_reg_LuxR_C"/>
</dbReference>
<dbReference type="InterPro" id="IPR016032">
    <property type="entry name" value="Sig_transdc_resp-reg_C-effctor"/>
</dbReference>
<dbReference type="PROSITE" id="PS50110">
    <property type="entry name" value="RESPONSE_REGULATORY"/>
    <property type="match status" value="1"/>
</dbReference>
<dbReference type="PANTHER" id="PTHR43214">
    <property type="entry name" value="TWO-COMPONENT RESPONSE REGULATOR"/>
    <property type="match status" value="1"/>
</dbReference>
<feature type="domain" description="HTH luxR-type" evidence="5">
    <location>
        <begin position="152"/>
        <end position="217"/>
    </location>
</feature>
<keyword evidence="2 7" id="KW-0238">DNA-binding</keyword>
<evidence type="ECO:0000256" key="1">
    <source>
        <dbReference type="ARBA" id="ARBA00023015"/>
    </source>
</evidence>
<dbReference type="Pfam" id="PF00196">
    <property type="entry name" value="GerE"/>
    <property type="match status" value="1"/>
</dbReference>
<dbReference type="GO" id="GO:0003677">
    <property type="term" value="F:DNA binding"/>
    <property type="evidence" value="ECO:0007669"/>
    <property type="project" value="UniProtKB-KW"/>
</dbReference>
<dbReference type="InterPro" id="IPR036388">
    <property type="entry name" value="WH-like_DNA-bd_sf"/>
</dbReference>
<evidence type="ECO:0000256" key="4">
    <source>
        <dbReference type="PROSITE-ProRule" id="PRU00169"/>
    </source>
</evidence>
<dbReference type="Gene3D" id="1.10.10.10">
    <property type="entry name" value="Winged helix-like DNA-binding domain superfamily/Winged helix DNA-binding domain"/>
    <property type="match status" value="1"/>
</dbReference>
<dbReference type="InterPro" id="IPR011006">
    <property type="entry name" value="CheY-like_superfamily"/>
</dbReference>
<feature type="domain" description="Response regulatory" evidence="6">
    <location>
        <begin position="13"/>
        <end position="128"/>
    </location>
</feature>
<feature type="modified residue" description="4-aspartylphosphate" evidence="4">
    <location>
        <position position="64"/>
    </location>
</feature>
<keyword evidence="1" id="KW-0805">Transcription regulation</keyword>
<protein>
    <submittedName>
        <fullName evidence="7">DNA-binding response regulator</fullName>
    </submittedName>
</protein>
<gene>
    <name evidence="7" type="ORF">GCM10007875_14770</name>
</gene>
<dbReference type="PROSITE" id="PS50043">
    <property type="entry name" value="HTH_LUXR_2"/>
    <property type="match status" value="1"/>
</dbReference>
<evidence type="ECO:0000256" key="3">
    <source>
        <dbReference type="ARBA" id="ARBA00023163"/>
    </source>
</evidence>
<dbReference type="SUPFAM" id="SSF46894">
    <property type="entry name" value="C-terminal effector domain of the bipartite response regulators"/>
    <property type="match status" value="1"/>
</dbReference>
<dbReference type="PROSITE" id="PS00622">
    <property type="entry name" value="HTH_LUXR_1"/>
    <property type="match status" value="1"/>
</dbReference>
<dbReference type="Pfam" id="PF00072">
    <property type="entry name" value="Response_reg"/>
    <property type="match status" value="1"/>
</dbReference>
<comment type="caution">
    <text evidence="7">The sequence shown here is derived from an EMBL/GenBank/DDBJ whole genome shotgun (WGS) entry which is preliminary data.</text>
</comment>
<reference evidence="8" key="1">
    <citation type="journal article" date="2019" name="Int. J. Syst. Evol. Microbiol.">
        <title>The Global Catalogue of Microorganisms (GCM) 10K type strain sequencing project: providing services to taxonomists for standard genome sequencing and annotation.</title>
        <authorList>
            <consortium name="The Broad Institute Genomics Platform"/>
            <consortium name="The Broad Institute Genome Sequencing Center for Infectious Disease"/>
            <person name="Wu L."/>
            <person name="Ma J."/>
        </authorList>
    </citation>
    <scope>NUCLEOTIDE SEQUENCE [LARGE SCALE GENOMIC DNA]</scope>
    <source>
        <strain evidence="8">NBRC 105857</strain>
    </source>
</reference>
<evidence type="ECO:0000256" key="2">
    <source>
        <dbReference type="ARBA" id="ARBA00023125"/>
    </source>
</evidence>
<proteinExistence type="predicted"/>